<organism evidence="10 11">
    <name type="scientific">Slackia equolifaciens</name>
    <dbReference type="NCBI Taxonomy" id="498718"/>
    <lineage>
        <taxon>Bacteria</taxon>
        <taxon>Bacillati</taxon>
        <taxon>Actinomycetota</taxon>
        <taxon>Coriobacteriia</taxon>
        <taxon>Eggerthellales</taxon>
        <taxon>Eggerthellaceae</taxon>
        <taxon>Slackia</taxon>
    </lineage>
</organism>
<evidence type="ECO:0000256" key="9">
    <source>
        <dbReference type="RuleBase" id="RU363064"/>
    </source>
</evidence>
<evidence type="ECO:0000256" key="1">
    <source>
        <dbReference type="ARBA" id="ARBA00004651"/>
    </source>
</evidence>
<dbReference type="InterPro" id="IPR001463">
    <property type="entry name" value="Na/Ala_symport"/>
</dbReference>
<keyword evidence="4 9" id="KW-1003">Cell membrane</keyword>
<feature type="transmembrane region" description="Helical" evidence="9">
    <location>
        <begin position="100"/>
        <end position="125"/>
    </location>
</feature>
<dbReference type="AlphaFoldDB" id="A0A9D2UXX2"/>
<accession>A0A9D2UXX2</accession>
<feature type="transmembrane region" description="Helical" evidence="9">
    <location>
        <begin position="393"/>
        <end position="417"/>
    </location>
</feature>
<evidence type="ECO:0000256" key="6">
    <source>
        <dbReference type="ARBA" id="ARBA00022847"/>
    </source>
</evidence>
<dbReference type="Pfam" id="PF01235">
    <property type="entry name" value="Na_Ala_symp"/>
    <property type="match status" value="1"/>
</dbReference>
<feature type="transmembrane region" description="Helical" evidence="9">
    <location>
        <begin position="423"/>
        <end position="444"/>
    </location>
</feature>
<dbReference type="NCBIfam" id="TIGR00835">
    <property type="entry name" value="agcS"/>
    <property type="match status" value="1"/>
</dbReference>
<dbReference type="PRINTS" id="PR00175">
    <property type="entry name" value="NAALASMPORT"/>
</dbReference>
<proteinExistence type="inferred from homology"/>
<feature type="transmembrane region" description="Helical" evidence="9">
    <location>
        <begin position="357"/>
        <end position="381"/>
    </location>
</feature>
<dbReference type="PANTHER" id="PTHR30330:SF1">
    <property type="entry name" value="AMINO-ACID CARRIER PROTEIN ALST"/>
    <property type="match status" value="1"/>
</dbReference>
<keyword evidence="7 9" id="KW-1133">Transmembrane helix</keyword>
<comment type="caution">
    <text evidence="10">The sequence shown here is derived from an EMBL/GenBank/DDBJ whole genome shotgun (WGS) entry which is preliminary data.</text>
</comment>
<dbReference type="EMBL" id="DYWI01000164">
    <property type="protein sequence ID" value="HJF66129.1"/>
    <property type="molecule type" value="Genomic_DNA"/>
</dbReference>
<keyword evidence="3 9" id="KW-0813">Transport</keyword>
<dbReference type="Gene3D" id="1.20.1740.10">
    <property type="entry name" value="Amino acid/polyamine transporter I"/>
    <property type="match status" value="1"/>
</dbReference>
<evidence type="ECO:0000313" key="11">
    <source>
        <dbReference type="Proteomes" id="UP000786989"/>
    </source>
</evidence>
<feature type="transmembrane region" description="Helical" evidence="9">
    <location>
        <begin position="146"/>
        <end position="166"/>
    </location>
</feature>
<reference evidence="10" key="1">
    <citation type="journal article" date="2021" name="PeerJ">
        <title>Extensive microbial diversity within the chicken gut microbiome revealed by metagenomics and culture.</title>
        <authorList>
            <person name="Gilroy R."/>
            <person name="Ravi A."/>
            <person name="Getino M."/>
            <person name="Pursley I."/>
            <person name="Horton D.L."/>
            <person name="Alikhan N.F."/>
            <person name="Baker D."/>
            <person name="Gharbi K."/>
            <person name="Hall N."/>
            <person name="Watson M."/>
            <person name="Adriaenssens E.M."/>
            <person name="Foster-Nyarko E."/>
            <person name="Jarju S."/>
            <person name="Secka A."/>
            <person name="Antonio M."/>
            <person name="Oren A."/>
            <person name="Chaudhuri R.R."/>
            <person name="La Ragione R."/>
            <person name="Hildebrand F."/>
            <person name="Pallen M.J."/>
        </authorList>
    </citation>
    <scope>NUCLEOTIDE SEQUENCE</scope>
    <source>
        <strain evidence="10">ChiGjej6B6-11269</strain>
    </source>
</reference>
<dbReference type="PANTHER" id="PTHR30330">
    <property type="entry name" value="AGSS FAMILY TRANSPORTER, SODIUM-ALANINE"/>
    <property type="match status" value="1"/>
</dbReference>
<evidence type="ECO:0000256" key="8">
    <source>
        <dbReference type="ARBA" id="ARBA00023136"/>
    </source>
</evidence>
<dbReference type="Proteomes" id="UP000786989">
    <property type="component" value="Unassembled WGS sequence"/>
</dbReference>
<feature type="transmembrane region" description="Helical" evidence="9">
    <location>
        <begin position="186"/>
        <end position="208"/>
    </location>
</feature>
<sequence length="509" mass="55480">MSAEMNAWLIDVTTQFDDFLYTYILVILLVFCAVYFTVRTRFVQIRYIKDMFTQLTEKRHVEGEKSISSFQAMMVSTASRVGTGNIAGIATAVATGGPGAIFWMWLMALLGAASAFVESTLAQIWKVRGKEGEFRGGPAYYIEQALGQRWLGIVFAVLLIICYAYGFNGLQAYNMASALEYYIPDYATNGTAVALGIVLMVMTAFVIFGGSKRISIISSILVPIMAVAYLALGIGITVANLNLLPEAFGYIFQSAFDFQSIFGGFAGSVVVLGLKRGLFSNEAGMGSAPNAAATASVSHPCKQGLVQTLSVYLDTMLVCTCSAFIVLIFFVKQGGTFGDLNGMPLVQMAINSSVGEIGIHVVTFAIFCFAFSSLIGNYFYAEGNIRFITKSKAVLTVFRFTCLAAIMVGCLNNFTLAWNFADITMAFMAMVNLIAIFLLGKWAFKALDDYTRQRKLDKNPVFVAESIPGLPATQCWHVGEDDLKHVGPEPVREYFEEAIDADAEDVGLK</sequence>
<feature type="transmembrane region" description="Helical" evidence="9">
    <location>
        <begin position="250"/>
        <end position="274"/>
    </location>
</feature>
<name>A0A9D2UXX2_9ACTN</name>
<evidence type="ECO:0000256" key="2">
    <source>
        <dbReference type="ARBA" id="ARBA00009261"/>
    </source>
</evidence>
<keyword evidence="5 9" id="KW-0812">Transmembrane</keyword>
<keyword evidence="6 9" id="KW-0769">Symport</keyword>
<evidence type="ECO:0000313" key="10">
    <source>
        <dbReference type="EMBL" id="HJF66129.1"/>
    </source>
</evidence>
<evidence type="ECO:0000256" key="3">
    <source>
        <dbReference type="ARBA" id="ARBA00022448"/>
    </source>
</evidence>
<reference evidence="10" key="2">
    <citation type="submission" date="2021-09" db="EMBL/GenBank/DDBJ databases">
        <authorList>
            <person name="Gilroy R."/>
        </authorList>
    </citation>
    <scope>NUCLEOTIDE SEQUENCE</scope>
    <source>
        <strain evidence="10">ChiGjej6B6-11269</strain>
    </source>
</reference>
<feature type="transmembrane region" description="Helical" evidence="9">
    <location>
        <begin position="20"/>
        <end position="38"/>
    </location>
</feature>
<feature type="transmembrane region" description="Helical" evidence="9">
    <location>
        <begin position="220"/>
        <end position="244"/>
    </location>
</feature>
<dbReference type="FunFam" id="1.20.1740.10:FF:000004">
    <property type="entry name" value="Sodium:alanine symporter family protein"/>
    <property type="match status" value="1"/>
</dbReference>
<comment type="subcellular location">
    <subcellularLocation>
        <location evidence="1 9">Cell membrane</location>
        <topology evidence="1 9">Multi-pass membrane protein</topology>
    </subcellularLocation>
</comment>
<dbReference type="GO" id="GO:0005283">
    <property type="term" value="F:amino acid:sodium symporter activity"/>
    <property type="evidence" value="ECO:0007669"/>
    <property type="project" value="InterPro"/>
</dbReference>
<evidence type="ECO:0000256" key="5">
    <source>
        <dbReference type="ARBA" id="ARBA00022692"/>
    </source>
</evidence>
<feature type="transmembrane region" description="Helical" evidence="9">
    <location>
        <begin position="311"/>
        <end position="331"/>
    </location>
</feature>
<feature type="transmembrane region" description="Helical" evidence="9">
    <location>
        <begin position="72"/>
        <end position="94"/>
    </location>
</feature>
<gene>
    <name evidence="10" type="ORF">K8U77_08475</name>
</gene>
<protein>
    <submittedName>
        <fullName evidence="10">Alanine:cation symporter family protein</fullName>
    </submittedName>
</protein>
<evidence type="ECO:0000256" key="4">
    <source>
        <dbReference type="ARBA" id="ARBA00022475"/>
    </source>
</evidence>
<dbReference type="PROSITE" id="PS00873">
    <property type="entry name" value="NA_ALANINE_SYMP"/>
    <property type="match status" value="1"/>
</dbReference>
<evidence type="ECO:0000256" key="7">
    <source>
        <dbReference type="ARBA" id="ARBA00022989"/>
    </source>
</evidence>
<comment type="similarity">
    <text evidence="2 9">Belongs to the alanine or glycine:cation symporter (AGCS) (TC 2.A.25) family.</text>
</comment>
<keyword evidence="8 9" id="KW-0472">Membrane</keyword>
<dbReference type="GO" id="GO:0005886">
    <property type="term" value="C:plasma membrane"/>
    <property type="evidence" value="ECO:0007669"/>
    <property type="project" value="UniProtKB-SubCell"/>
</dbReference>